<sequence length="130" mass="15712">MLQEIMSYIIIFWIGFSFLFPPFAILFFVFILLLPQIINNLKHLFIYIFIIGILLYFWNHEMHNAYIKHTDKQLDDFADLSLAISQIFTFFLNLSLVIGTIVRFVQLSVQLYKRYKRIKFIKKHRKSRIS</sequence>
<dbReference type="AlphaFoldDB" id="A0A563VZ42"/>
<accession>A0A563VZ42</accession>
<keyword evidence="1" id="KW-0472">Membrane</keyword>
<reference evidence="2 3" key="1">
    <citation type="submission" date="2019-01" db="EMBL/GenBank/DDBJ databases">
        <authorList>
            <person name="Brito A."/>
        </authorList>
    </citation>
    <scope>NUCLEOTIDE SEQUENCE [LARGE SCALE GENOMIC DNA]</scope>
    <source>
        <strain evidence="2">1</strain>
    </source>
</reference>
<feature type="transmembrane region" description="Helical" evidence="1">
    <location>
        <begin position="80"/>
        <end position="105"/>
    </location>
</feature>
<proteinExistence type="predicted"/>
<dbReference type="RefSeq" id="WP_186376278.1">
    <property type="nucleotide sequence ID" value="NZ_LR214219.1"/>
</dbReference>
<dbReference type="Proteomes" id="UP000320055">
    <property type="component" value="Unassembled WGS sequence"/>
</dbReference>
<name>A0A563VZ42_9CYAN</name>
<dbReference type="EMBL" id="CAACVJ010000429">
    <property type="protein sequence ID" value="VEP16701.1"/>
    <property type="molecule type" value="Genomic_DNA"/>
</dbReference>
<feature type="transmembrane region" description="Helical" evidence="1">
    <location>
        <begin position="6"/>
        <end position="32"/>
    </location>
</feature>
<keyword evidence="1" id="KW-0812">Transmembrane</keyword>
<gene>
    <name evidence="2" type="ORF">H1P_4850003</name>
</gene>
<feature type="transmembrane region" description="Helical" evidence="1">
    <location>
        <begin position="44"/>
        <end position="60"/>
    </location>
</feature>
<protein>
    <submittedName>
        <fullName evidence="2">Uncharacterized protein</fullName>
    </submittedName>
</protein>
<keyword evidence="3" id="KW-1185">Reference proteome</keyword>
<evidence type="ECO:0000313" key="2">
    <source>
        <dbReference type="EMBL" id="VEP16701.1"/>
    </source>
</evidence>
<evidence type="ECO:0000256" key="1">
    <source>
        <dbReference type="SAM" id="Phobius"/>
    </source>
</evidence>
<keyword evidence="1" id="KW-1133">Transmembrane helix</keyword>
<organism evidence="2 3">
    <name type="scientific">Hyella patelloides LEGE 07179</name>
    <dbReference type="NCBI Taxonomy" id="945734"/>
    <lineage>
        <taxon>Bacteria</taxon>
        <taxon>Bacillati</taxon>
        <taxon>Cyanobacteriota</taxon>
        <taxon>Cyanophyceae</taxon>
        <taxon>Pleurocapsales</taxon>
        <taxon>Hyellaceae</taxon>
        <taxon>Hyella</taxon>
    </lineage>
</organism>
<evidence type="ECO:0000313" key="3">
    <source>
        <dbReference type="Proteomes" id="UP000320055"/>
    </source>
</evidence>